<dbReference type="Pfam" id="PF00990">
    <property type="entry name" value="GGDEF"/>
    <property type="match status" value="1"/>
</dbReference>
<feature type="transmembrane region" description="Helical" evidence="1">
    <location>
        <begin position="49"/>
        <end position="69"/>
    </location>
</feature>
<dbReference type="InterPro" id="IPR029787">
    <property type="entry name" value="Nucleotide_cyclase"/>
</dbReference>
<dbReference type="GO" id="GO:0071111">
    <property type="term" value="F:cyclic-guanylate-specific phosphodiesterase activity"/>
    <property type="evidence" value="ECO:0007669"/>
    <property type="project" value="InterPro"/>
</dbReference>
<accession>A0A2I1N9N6</accession>
<feature type="domain" description="EAL" evidence="2">
    <location>
        <begin position="227"/>
        <end position="466"/>
    </location>
</feature>
<dbReference type="Pfam" id="PF00563">
    <property type="entry name" value="EAL"/>
    <property type="match status" value="1"/>
</dbReference>
<comment type="caution">
    <text evidence="3">The sequence shown here is derived from an EMBL/GenBank/DDBJ whole genome shotgun (WGS) entry which is preliminary data.</text>
</comment>
<dbReference type="SMART" id="SM00052">
    <property type="entry name" value="EAL"/>
    <property type="match status" value="1"/>
</dbReference>
<evidence type="ECO:0000313" key="3">
    <source>
        <dbReference type="EMBL" id="PKZ29096.1"/>
    </source>
</evidence>
<protein>
    <submittedName>
        <fullName evidence="3">GGDEF domain-containing protein</fullName>
    </submittedName>
</protein>
<dbReference type="InterPro" id="IPR035919">
    <property type="entry name" value="EAL_sf"/>
</dbReference>
<reference evidence="3 4" key="1">
    <citation type="submission" date="2017-12" db="EMBL/GenBank/DDBJ databases">
        <title>Phylogenetic diversity of female urinary microbiome.</title>
        <authorList>
            <person name="Thomas-White K."/>
            <person name="Wolfe A.J."/>
        </authorList>
    </citation>
    <scope>NUCLEOTIDE SEQUENCE [LARGE SCALE GENOMIC DNA]</scope>
    <source>
        <strain evidence="3 4">UMB0112</strain>
    </source>
</reference>
<dbReference type="Gene3D" id="3.30.70.270">
    <property type="match status" value="1"/>
</dbReference>
<proteinExistence type="predicted"/>
<dbReference type="InterPro" id="IPR000160">
    <property type="entry name" value="GGDEF_dom"/>
</dbReference>
<dbReference type="SUPFAM" id="SSF55073">
    <property type="entry name" value="Nucleotide cyclase"/>
    <property type="match status" value="1"/>
</dbReference>
<dbReference type="InterPro" id="IPR001633">
    <property type="entry name" value="EAL_dom"/>
</dbReference>
<evidence type="ECO:0000256" key="1">
    <source>
        <dbReference type="SAM" id="Phobius"/>
    </source>
</evidence>
<dbReference type="AlphaFoldDB" id="A0A2I1N9N6"/>
<dbReference type="Proteomes" id="UP000234639">
    <property type="component" value="Unassembled WGS sequence"/>
</dbReference>
<keyword evidence="1" id="KW-0812">Transmembrane</keyword>
<organism evidence="3 4">
    <name type="scientific">Campylobacter ureolyticus</name>
    <dbReference type="NCBI Taxonomy" id="827"/>
    <lineage>
        <taxon>Bacteria</taxon>
        <taxon>Pseudomonadati</taxon>
        <taxon>Campylobacterota</taxon>
        <taxon>Epsilonproteobacteria</taxon>
        <taxon>Campylobacterales</taxon>
        <taxon>Campylobacteraceae</taxon>
        <taxon>Campylobacter</taxon>
    </lineage>
</organism>
<dbReference type="PANTHER" id="PTHR33121:SF15">
    <property type="entry name" value="BLUE LIGHT- AND TEMPERATURE-REGULATED ANTIREPRESSOR BLUF"/>
    <property type="match status" value="1"/>
</dbReference>
<keyword evidence="1" id="KW-0472">Membrane</keyword>
<evidence type="ECO:0000313" key="4">
    <source>
        <dbReference type="Proteomes" id="UP000234639"/>
    </source>
</evidence>
<dbReference type="InterPro" id="IPR050706">
    <property type="entry name" value="Cyclic-di-GMP_PDE-like"/>
</dbReference>
<name>A0A2I1N9N6_9BACT</name>
<dbReference type="PROSITE" id="PS50883">
    <property type="entry name" value="EAL"/>
    <property type="match status" value="1"/>
</dbReference>
<feature type="transmembrane region" description="Helical" evidence="1">
    <location>
        <begin position="15"/>
        <end position="37"/>
    </location>
</feature>
<sequence>MTKLFSEEKERSKRFVLSLKIAFPLVLVLIILIFLMFSENNYDWKDTILFVILIVCYVYYVVYFIYFAFQNTTLDQVSNVFNRKEILKLISKELKENSQKNIALVNINNIQDINFRYGYKNGDKLLKEFVLELAEFFKKNGYKDIPIGRHSGGNFLFVINCKTPQLNYFLKTFERKLSNQGINNIEVKIKFATVETNYDKAWENVINYLFSKILYSQNEEEIEIIKLDALDEFVCHAIDNSKFELKAQTIKSMKNNKDIINLSANLVLKDIGNVTKLKVMEIATRNNYEIKYDLKVIEFIANNFNFKKFNSKVMIEISPVSLRNADFKNEIHRLITNKIIDPSKIIFEIYEKDSYNEMLRFNEIIEQFRGYGFEIAMNQFLGNNASFEYFKYLNFAYLIYDLEVNKKFNEERMKNIFDMINENASKFNLKTIIRFVDKNSFYEKLKETEIDYIQGFCIDKPKVISQ</sequence>
<dbReference type="SUPFAM" id="SSF141868">
    <property type="entry name" value="EAL domain-like"/>
    <property type="match status" value="1"/>
</dbReference>
<evidence type="ECO:0000259" key="2">
    <source>
        <dbReference type="PROSITE" id="PS50883"/>
    </source>
</evidence>
<dbReference type="PANTHER" id="PTHR33121">
    <property type="entry name" value="CYCLIC DI-GMP PHOSPHODIESTERASE PDEF"/>
    <property type="match status" value="1"/>
</dbReference>
<dbReference type="Gene3D" id="3.20.20.450">
    <property type="entry name" value="EAL domain"/>
    <property type="match status" value="1"/>
</dbReference>
<gene>
    <name evidence="3" type="ORF">CYJ41_04455</name>
</gene>
<dbReference type="EMBL" id="PKHU01000004">
    <property type="protein sequence ID" value="PKZ29096.1"/>
    <property type="molecule type" value="Genomic_DNA"/>
</dbReference>
<dbReference type="InterPro" id="IPR043128">
    <property type="entry name" value="Rev_trsase/Diguanyl_cyclase"/>
</dbReference>
<dbReference type="RefSeq" id="WP_101637165.1">
    <property type="nucleotide sequence ID" value="NZ_PKHU01000004.1"/>
</dbReference>
<keyword evidence="1" id="KW-1133">Transmembrane helix</keyword>